<accession>A0A0R1HII4</accession>
<dbReference type="AlphaFoldDB" id="A0A0R1HII4"/>
<comment type="caution">
    <text evidence="2">The sequence shown here is derived from an EMBL/GenBank/DDBJ whole genome shotgun (WGS) entry which is preliminary data.</text>
</comment>
<dbReference type="Pfam" id="PF00583">
    <property type="entry name" value="Acetyltransf_1"/>
    <property type="match status" value="1"/>
</dbReference>
<reference evidence="2 3" key="1">
    <citation type="journal article" date="2015" name="Genome Announc.">
        <title>Expanding the biotechnology potential of lactobacilli through comparative genomics of 213 strains and associated genera.</title>
        <authorList>
            <person name="Sun Z."/>
            <person name="Harris H.M."/>
            <person name="McCann A."/>
            <person name="Guo C."/>
            <person name="Argimon S."/>
            <person name="Zhang W."/>
            <person name="Yang X."/>
            <person name="Jeffery I.B."/>
            <person name="Cooney J.C."/>
            <person name="Kagawa T.F."/>
            <person name="Liu W."/>
            <person name="Song Y."/>
            <person name="Salvetti E."/>
            <person name="Wrobel A."/>
            <person name="Rasinkangas P."/>
            <person name="Parkhill J."/>
            <person name="Rea M.C."/>
            <person name="O'Sullivan O."/>
            <person name="Ritari J."/>
            <person name="Douillard F.P."/>
            <person name="Paul Ross R."/>
            <person name="Yang R."/>
            <person name="Briner A.E."/>
            <person name="Felis G.E."/>
            <person name="de Vos W.M."/>
            <person name="Barrangou R."/>
            <person name="Klaenhammer T.R."/>
            <person name="Caufield P.W."/>
            <person name="Cui Y."/>
            <person name="Zhang H."/>
            <person name="O'Toole P.W."/>
        </authorList>
    </citation>
    <scope>NUCLEOTIDE SEQUENCE [LARGE SCALE GENOMIC DNA]</scope>
    <source>
        <strain evidence="2 3">DSM 15638</strain>
    </source>
</reference>
<dbReference type="Gene3D" id="3.40.630.30">
    <property type="match status" value="1"/>
</dbReference>
<name>A0A0R1HII4_9LACO</name>
<dbReference type="PROSITE" id="PS51186">
    <property type="entry name" value="GNAT"/>
    <property type="match status" value="1"/>
</dbReference>
<dbReference type="SUPFAM" id="SSF55729">
    <property type="entry name" value="Acyl-CoA N-acyltransferases (Nat)"/>
    <property type="match status" value="1"/>
</dbReference>
<evidence type="ECO:0000259" key="1">
    <source>
        <dbReference type="PROSITE" id="PS51186"/>
    </source>
</evidence>
<proteinExistence type="predicted"/>
<protein>
    <recommendedName>
        <fullName evidence="1">N-acetyltransferase domain-containing protein</fullName>
    </recommendedName>
</protein>
<gene>
    <name evidence="2" type="ORF">FC66_GL000011</name>
</gene>
<dbReference type="EMBL" id="AZDI01000001">
    <property type="protein sequence ID" value="KRK46389.1"/>
    <property type="molecule type" value="Genomic_DNA"/>
</dbReference>
<dbReference type="OrthoDB" id="9782266at2"/>
<dbReference type="InterPro" id="IPR000182">
    <property type="entry name" value="GNAT_dom"/>
</dbReference>
<dbReference type="InterPro" id="IPR016181">
    <property type="entry name" value="Acyl_CoA_acyltransferase"/>
</dbReference>
<dbReference type="PATRIC" id="fig|1423719.4.peg.10"/>
<keyword evidence="3" id="KW-1185">Reference proteome</keyword>
<dbReference type="Proteomes" id="UP000051450">
    <property type="component" value="Unassembled WGS sequence"/>
</dbReference>
<sequence>MLLKRISIFSAPYSVRELTEKDLPQMLALEKRQADYLKFQGKSDLTIDEIKSDLTSVPLSVNQNQKWTLGFFKDEKLVAIIDFLTDYPQVQTVWIGLFLVSKADEGKGIATHLSKAFFKSLKSEQFTNVQTLKYEQETTNQILLEKLGFIDQQPLVLKSSDGSNIPAILSKLTL</sequence>
<dbReference type="STRING" id="1423719.FC66_GL000011"/>
<evidence type="ECO:0000313" key="2">
    <source>
        <dbReference type="EMBL" id="KRK46389.1"/>
    </source>
</evidence>
<dbReference type="CDD" id="cd04301">
    <property type="entry name" value="NAT_SF"/>
    <property type="match status" value="1"/>
</dbReference>
<evidence type="ECO:0000313" key="3">
    <source>
        <dbReference type="Proteomes" id="UP000051450"/>
    </source>
</evidence>
<feature type="domain" description="N-acetyltransferase" evidence="1">
    <location>
        <begin position="13"/>
        <end position="174"/>
    </location>
</feature>
<dbReference type="RefSeq" id="WP_057973336.1">
    <property type="nucleotide sequence ID" value="NZ_AZDI01000001.1"/>
</dbReference>
<dbReference type="GO" id="GO:0016747">
    <property type="term" value="F:acyltransferase activity, transferring groups other than amino-acyl groups"/>
    <property type="evidence" value="ECO:0007669"/>
    <property type="project" value="InterPro"/>
</dbReference>
<organism evidence="2 3">
    <name type="scientific">Dellaglioa algida DSM 15638</name>
    <dbReference type="NCBI Taxonomy" id="1423719"/>
    <lineage>
        <taxon>Bacteria</taxon>
        <taxon>Bacillati</taxon>
        <taxon>Bacillota</taxon>
        <taxon>Bacilli</taxon>
        <taxon>Lactobacillales</taxon>
        <taxon>Lactobacillaceae</taxon>
        <taxon>Dellaglioa</taxon>
    </lineage>
</organism>